<feature type="compositionally biased region" description="Basic and acidic residues" evidence="1">
    <location>
        <begin position="56"/>
        <end position="69"/>
    </location>
</feature>
<evidence type="ECO:0000313" key="3">
    <source>
        <dbReference type="Proteomes" id="UP001488838"/>
    </source>
</evidence>
<protein>
    <submittedName>
        <fullName evidence="2">Uncharacterized protein</fullName>
    </submittedName>
</protein>
<comment type="caution">
    <text evidence="2">The sequence shown here is derived from an EMBL/GenBank/DDBJ whole genome shotgun (WGS) entry which is preliminary data.</text>
</comment>
<proteinExistence type="predicted"/>
<keyword evidence="3" id="KW-1185">Reference proteome</keyword>
<sequence length="76" mass="8432">MHLPAAVKHTSQDSAFAGQGHSSPEARSEIREIYHNLNTSREADSYTSGRLSHPSNMDKKHHGDEHHFDSPVTAVK</sequence>
<dbReference type="AlphaFoldDB" id="A0AAW0JXN7"/>
<feature type="compositionally biased region" description="Basic and acidic residues" evidence="1">
    <location>
        <begin position="24"/>
        <end position="34"/>
    </location>
</feature>
<dbReference type="EMBL" id="JBBHLL010000014">
    <property type="protein sequence ID" value="KAK7831327.1"/>
    <property type="molecule type" value="Genomic_DNA"/>
</dbReference>
<evidence type="ECO:0000313" key="2">
    <source>
        <dbReference type="EMBL" id="KAK7831327.1"/>
    </source>
</evidence>
<dbReference type="Proteomes" id="UP001488838">
    <property type="component" value="Unassembled WGS sequence"/>
</dbReference>
<evidence type="ECO:0000256" key="1">
    <source>
        <dbReference type="SAM" id="MobiDB-lite"/>
    </source>
</evidence>
<feature type="compositionally biased region" description="Polar residues" evidence="1">
    <location>
        <begin position="36"/>
        <end position="55"/>
    </location>
</feature>
<feature type="region of interest" description="Disordered" evidence="1">
    <location>
        <begin position="1"/>
        <end position="76"/>
    </location>
</feature>
<name>A0AAW0JXN7_MYOGA</name>
<accession>A0AAW0JXN7</accession>
<reference evidence="2 3" key="1">
    <citation type="journal article" date="2023" name="bioRxiv">
        <title>Conserved and derived expression patterns and positive selection on dental genes reveal complex evolutionary context of ever-growing rodent molars.</title>
        <authorList>
            <person name="Calamari Z.T."/>
            <person name="Song A."/>
            <person name="Cohen E."/>
            <person name="Akter M."/>
            <person name="Roy R.D."/>
            <person name="Hallikas O."/>
            <person name="Christensen M.M."/>
            <person name="Li P."/>
            <person name="Marangoni P."/>
            <person name="Jernvall J."/>
            <person name="Klein O.D."/>
        </authorList>
    </citation>
    <scope>NUCLEOTIDE SEQUENCE [LARGE SCALE GENOMIC DNA]</scope>
    <source>
        <strain evidence="2">V071</strain>
    </source>
</reference>
<organism evidence="2 3">
    <name type="scientific">Myodes glareolus</name>
    <name type="common">Bank vole</name>
    <name type="synonym">Clethrionomys glareolus</name>
    <dbReference type="NCBI Taxonomy" id="447135"/>
    <lineage>
        <taxon>Eukaryota</taxon>
        <taxon>Metazoa</taxon>
        <taxon>Chordata</taxon>
        <taxon>Craniata</taxon>
        <taxon>Vertebrata</taxon>
        <taxon>Euteleostomi</taxon>
        <taxon>Mammalia</taxon>
        <taxon>Eutheria</taxon>
        <taxon>Euarchontoglires</taxon>
        <taxon>Glires</taxon>
        <taxon>Rodentia</taxon>
        <taxon>Myomorpha</taxon>
        <taxon>Muroidea</taxon>
        <taxon>Cricetidae</taxon>
        <taxon>Arvicolinae</taxon>
        <taxon>Myodes</taxon>
    </lineage>
</organism>
<gene>
    <name evidence="2" type="ORF">U0070_024615</name>
</gene>